<name>A0A9N9CVX6_9GLOM</name>
<sequence>MSEIPQSQAEPVRADTHEERSERSYKSIAHNPTVSHEARVHAAEKLAEMHKARTGEEIDPENEAAIGDKKAELRNAE</sequence>
<protein>
    <submittedName>
        <fullName evidence="2">6285_t:CDS:1</fullName>
    </submittedName>
</protein>
<feature type="region of interest" description="Disordered" evidence="1">
    <location>
        <begin position="50"/>
        <end position="77"/>
    </location>
</feature>
<feature type="region of interest" description="Disordered" evidence="1">
    <location>
        <begin position="1"/>
        <end position="38"/>
    </location>
</feature>
<evidence type="ECO:0000313" key="3">
    <source>
        <dbReference type="Proteomes" id="UP000789508"/>
    </source>
</evidence>
<dbReference type="Pfam" id="PF10346">
    <property type="entry name" value="Con-6"/>
    <property type="match status" value="1"/>
</dbReference>
<dbReference type="InterPro" id="IPR018824">
    <property type="entry name" value="Conidiation-specific_6"/>
</dbReference>
<gene>
    <name evidence="2" type="ORF">ALEPTO_LOCUS8842</name>
</gene>
<accession>A0A9N9CVX6</accession>
<evidence type="ECO:0000313" key="2">
    <source>
        <dbReference type="EMBL" id="CAG8618150.1"/>
    </source>
</evidence>
<keyword evidence="3" id="KW-1185">Reference proteome</keyword>
<dbReference type="EMBL" id="CAJVPS010005768">
    <property type="protein sequence ID" value="CAG8618150.1"/>
    <property type="molecule type" value="Genomic_DNA"/>
</dbReference>
<organism evidence="2 3">
    <name type="scientific">Ambispora leptoticha</name>
    <dbReference type="NCBI Taxonomy" id="144679"/>
    <lineage>
        <taxon>Eukaryota</taxon>
        <taxon>Fungi</taxon>
        <taxon>Fungi incertae sedis</taxon>
        <taxon>Mucoromycota</taxon>
        <taxon>Glomeromycotina</taxon>
        <taxon>Glomeromycetes</taxon>
        <taxon>Archaeosporales</taxon>
        <taxon>Ambisporaceae</taxon>
        <taxon>Ambispora</taxon>
    </lineage>
</organism>
<evidence type="ECO:0000256" key="1">
    <source>
        <dbReference type="SAM" id="MobiDB-lite"/>
    </source>
</evidence>
<feature type="compositionally biased region" description="Basic and acidic residues" evidence="1">
    <location>
        <begin position="12"/>
        <end position="25"/>
    </location>
</feature>
<reference evidence="2" key="1">
    <citation type="submission" date="2021-06" db="EMBL/GenBank/DDBJ databases">
        <authorList>
            <person name="Kallberg Y."/>
            <person name="Tangrot J."/>
            <person name="Rosling A."/>
        </authorList>
    </citation>
    <scope>NUCLEOTIDE SEQUENCE</scope>
    <source>
        <strain evidence="2">FL130A</strain>
    </source>
</reference>
<dbReference type="AlphaFoldDB" id="A0A9N9CVX6"/>
<comment type="caution">
    <text evidence="2">The sequence shown here is derived from an EMBL/GenBank/DDBJ whole genome shotgun (WGS) entry which is preliminary data.</text>
</comment>
<proteinExistence type="predicted"/>
<dbReference type="Proteomes" id="UP000789508">
    <property type="component" value="Unassembled WGS sequence"/>
</dbReference>
<feature type="compositionally biased region" description="Basic and acidic residues" evidence="1">
    <location>
        <begin position="66"/>
        <end position="77"/>
    </location>
</feature>
<dbReference type="OrthoDB" id="2365719at2759"/>